<dbReference type="OrthoDB" id="761861at2"/>
<dbReference type="Gene3D" id="3.90.550.10">
    <property type="entry name" value="Spore Coat Polysaccharide Biosynthesis Protein SpsA, Chain A"/>
    <property type="match status" value="1"/>
</dbReference>
<dbReference type="PANTHER" id="PTHR43685:SF2">
    <property type="entry name" value="GLYCOSYLTRANSFERASE 2-LIKE DOMAIN-CONTAINING PROTEIN"/>
    <property type="match status" value="1"/>
</dbReference>
<protein>
    <submittedName>
        <fullName evidence="2">Glycosyltransferase family 2 protein</fullName>
    </submittedName>
</protein>
<dbReference type="InterPro" id="IPR001173">
    <property type="entry name" value="Glyco_trans_2-like"/>
</dbReference>
<dbReference type="Proteomes" id="UP000271937">
    <property type="component" value="Unassembled WGS sequence"/>
</dbReference>
<dbReference type="Pfam" id="PF00535">
    <property type="entry name" value="Glycos_transf_2"/>
    <property type="match status" value="1"/>
</dbReference>
<evidence type="ECO:0000313" key="3">
    <source>
        <dbReference type="Proteomes" id="UP000271937"/>
    </source>
</evidence>
<reference evidence="2 3" key="1">
    <citation type="submission" date="2018-11" db="EMBL/GenBank/DDBJ databases">
        <title>Flavobacterium sp. nov., YIM 102600 draft genome.</title>
        <authorList>
            <person name="Li G."/>
            <person name="Jiang Y."/>
        </authorList>
    </citation>
    <scope>NUCLEOTIDE SEQUENCE [LARGE SCALE GENOMIC DNA]</scope>
    <source>
        <strain evidence="2 3">YIM 102600</strain>
    </source>
</reference>
<evidence type="ECO:0000259" key="1">
    <source>
        <dbReference type="Pfam" id="PF00535"/>
    </source>
</evidence>
<dbReference type="SUPFAM" id="SSF53448">
    <property type="entry name" value="Nucleotide-diphospho-sugar transferases"/>
    <property type="match status" value="1"/>
</dbReference>
<gene>
    <name evidence="2" type="ORF">EG849_12605</name>
</gene>
<name>A0A3P3WAF5_9FLAO</name>
<evidence type="ECO:0000313" key="2">
    <source>
        <dbReference type="EMBL" id="RRJ89623.1"/>
    </source>
</evidence>
<dbReference type="RefSeq" id="WP_125013446.1">
    <property type="nucleotide sequence ID" value="NZ_RQVR01000015.1"/>
</dbReference>
<dbReference type="EMBL" id="RQVR01000015">
    <property type="protein sequence ID" value="RRJ89623.1"/>
    <property type="molecule type" value="Genomic_DNA"/>
</dbReference>
<dbReference type="InterPro" id="IPR050834">
    <property type="entry name" value="Glycosyltransf_2"/>
</dbReference>
<proteinExistence type="predicted"/>
<dbReference type="CDD" id="cd00761">
    <property type="entry name" value="Glyco_tranf_GTA_type"/>
    <property type="match status" value="1"/>
</dbReference>
<keyword evidence="2" id="KW-0808">Transferase</keyword>
<comment type="caution">
    <text evidence="2">The sequence shown here is derived from an EMBL/GenBank/DDBJ whole genome shotgun (WGS) entry which is preliminary data.</text>
</comment>
<sequence length="295" mass="34578">MISVLIPTYNYNVFPLVSILFEQLEKSTVSFEIICLDDGSEKFHSENQQTNFLNNCSYSILEKNIGRSAIRNLLAKKAKYENLLFLDADVIPVSENFISTYLSHINSEEKAVYGGIRYQEEKPEKNQVLRWVYGNSREALSVEKRNENNYLSFLTLNFLISKSVFEKVKFNENIPNLRHEDTLFSFDLKQAQIEVIHIENPIIHNGLESSLVFLKKSEESLQGLDYLIENKLLSSEYVRLSEKFKKFKKYNLEGLYLFFYKTFKKSFLKNLLGKNPSMFVFDLYRLGYFMALKTK</sequence>
<dbReference type="GO" id="GO:0016740">
    <property type="term" value="F:transferase activity"/>
    <property type="evidence" value="ECO:0007669"/>
    <property type="project" value="UniProtKB-KW"/>
</dbReference>
<accession>A0A3P3WAF5</accession>
<dbReference type="AlphaFoldDB" id="A0A3P3WAF5"/>
<keyword evidence="3" id="KW-1185">Reference proteome</keyword>
<feature type="domain" description="Glycosyltransferase 2-like" evidence="1">
    <location>
        <begin position="3"/>
        <end position="151"/>
    </location>
</feature>
<dbReference type="PANTHER" id="PTHR43685">
    <property type="entry name" value="GLYCOSYLTRANSFERASE"/>
    <property type="match status" value="1"/>
</dbReference>
<organism evidence="2 3">
    <name type="scientific">Flavobacterium macacae</name>
    <dbReference type="NCBI Taxonomy" id="2488993"/>
    <lineage>
        <taxon>Bacteria</taxon>
        <taxon>Pseudomonadati</taxon>
        <taxon>Bacteroidota</taxon>
        <taxon>Flavobacteriia</taxon>
        <taxon>Flavobacteriales</taxon>
        <taxon>Flavobacteriaceae</taxon>
        <taxon>Flavobacterium</taxon>
    </lineage>
</organism>
<dbReference type="InterPro" id="IPR029044">
    <property type="entry name" value="Nucleotide-diphossugar_trans"/>
</dbReference>